<reference evidence="2 3" key="1">
    <citation type="submission" date="2016-04" db="EMBL/GenBank/DDBJ databases">
        <title>Genome analysis of Thermosulfurimonas dismutans, the first thermophilic sulfur-disproportionating bacterium of the phylum Thermodesulfobacteria.</title>
        <authorList>
            <person name="Mardanov A.V."/>
            <person name="Beletsky A.V."/>
            <person name="Kadnikov V.V."/>
            <person name="Slobodkin A.I."/>
            <person name="Ravin N.V."/>
        </authorList>
    </citation>
    <scope>NUCLEOTIDE SEQUENCE [LARGE SCALE GENOMIC DNA]</scope>
    <source>
        <strain evidence="2 3">S95</strain>
    </source>
</reference>
<keyword evidence="2" id="KW-0378">Hydrolase</keyword>
<dbReference type="GO" id="GO:0005524">
    <property type="term" value="F:ATP binding"/>
    <property type="evidence" value="ECO:0007669"/>
    <property type="project" value="InterPro"/>
</dbReference>
<dbReference type="STRING" id="999894.TDIS_1266"/>
<dbReference type="EC" id="3.4.21.53" evidence="2"/>
<organism evidence="2 3">
    <name type="scientific">Thermosulfurimonas dismutans</name>
    <dbReference type="NCBI Taxonomy" id="999894"/>
    <lineage>
        <taxon>Bacteria</taxon>
        <taxon>Pseudomonadati</taxon>
        <taxon>Thermodesulfobacteriota</taxon>
        <taxon>Thermodesulfobacteria</taxon>
        <taxon>Thermodesulfobacteriales</taxon>
        <taxon>Thermodesulfobacteriaceae</taxon>
        <taxon>Thermosulfurimonas</taxon>
    </lineage>
</organism>
<gene>
    <name evidence="2" type="ORF">TDIS_1266</name>
</gene>
<dbReference type="Pfam" id="PF00004">
    <property type="entry name" value="AAA"/>
    <property type="match status" value="1"/>
</dbReference>
<dbReference type="AlphaFoldDB" id="A0A179D4B6"/>
<dbReference type="SUPFAM" id="SSF52540">
    <property type="entry name" value="P-loop containing nucleoside triphosphate hydrolases"/>
    <property type="match status" value="1"/>
</dbReference>
<evidence type="ECO:0000259" key="1">
    <source>
        <dbReference type="Pfam" id="PF00004"/>
    </source>
</evidence>
<sequence length="417" mass="47463">MDLGLDLDLMAILVALVFVVLLLVRSFRILGPAASAPSEGAFFFFLDRGENPKRRSAMKECHCPKQKLLRLKEELLAKHLYGLKEELLEELEKGSFKGDDDVVVRARALVAGLDEFRLFYPQLQRPVLENLSDEKVLELFEHMKRELPLREEVVKRILVQFLLKFLMGSRCTRAPFLVGPPGTGKSQAVVALRYALERIGISACVMRVVCTSGDEGKEQMDMKLFGTEAHYSNAHPSEILKLVAQKKHRVVIVFLDEVDKAGVEIVPILVKLLDPAQPLEDNFVSGMFPSRRHDMRYKVFVMLAGNRTGEFEGLPELCDRVEFIEFPPYSPEEKVKVLLNLSYRNLSNVLKRYSAETVRKVARKVLAAHKSLEVTFRYLVNRVEVELLEERFPFLRTGSKKIKGLTVISRIGFCLSK</sequence>
<dbReference type="GO" id="GO:0016887">
    <property type="term" value="F:ATP hydrolysis activity"/>
    <property type="evidence" value="ECO:0007669"/>
    <property type="project" value="InterPro"/>
</dbReference>
<dbReference type="OrthoDB" id="9803599at2"/>
<dbReference type="CDD" id="cd00009">
    <property type="entry name" value="AAA"/>
    <property type="match status" value="1"/>
</dbReference>
<accession>A0A179D4B6</accession>
<dbReference type="RefSeq" id="WP_068670453.1">
    <property type="nucleotide sequence ID" value="NZ_LWLG01000008.1"/>
</dbReference>
<comment type="caution">
    <text evidence="2">The sequence shown here is derived from an EMBL/GenBank/DDBJ whole genome shotgun (WGS) entry which is preliminary data.</text>
</comment>
<evidence type="ECO:0000313" key="3">
    <source>
        <dbReference type="Proteomes" id="UP000078390"/>
    </source>
</evidence>
<dbReference type="Proteomes" id="UP000078390">
    <property type="component" value="Unassembled WGS sequence"/>
</dbReference>
<dbReference type="GO" id="GO:0004252">
    <property type="term" value="F:serine-type endopeptidase activity"/>
    <property type="evidence" value="ECO:0007669"/>
    <property type="project" value="UniProtKB-EC"/>
</dbReference>
<dbReference type="InterPro" id="IPR027417">
    <property type="entry name" value="P-loop_NTPase"/>
</dbReference>
<keyword evidence="3" id="KW-1185">Reference proteome</keyword>
<dbReference type="GO" id="GO:0006508">
    <property type="term" value="P:proteolysis"/>
    <property type="evidence" value="ECO:0007669"/>
    <property type="project" value="UniProtKB-KW"/>
</dbReference>
<proteinExistence type="predicted"/>
<dbReference type="Gene3D" id="3.40.50.300">
    <property type="entry name" value="P-loop containing nucleotide triphosphate hydrolases"/>
    <property type="match status" value="1"/>
</dbReference>
<dbReference type="InterPro" id="IPR003959">
    <property type="entry name" value="ATPase_AAA_core"/>
</dbReference>
<dbReference type="PATRIC" id="fig|999894.6.peg.1263"/>
<keyword evidence="2" id="KW-0645">Protease</keyword>
<dbReference type="EMBL" id="LWLG01000008">
    <property type="protein sequence ID" value="OAQ20651.1"/>
    <property type="molecule type" value="Genomic_DNA"/>
</dbReference>
<protein>
    <submittedName>
        <fullName evidence="2">ATP-dependent protease La Type I</fullName>
        <ecNumber evidence="2">3.4.21.53</ecNumber>
    </submittedName>
</protein>
<feature type="domain" description="ATPase AAA-type core" evidence="1">
    <location>
        <begin position="177"/>
        <end position="324"/>
    </location>
</feature>
<name>A0A179D4B6_9BACT</name>
<evidence type="ECO:0000313" key="2">
    <source>
        <dbReference type="EMBL" id="OAQ20651.1"/>
    </source>
</evidence>